<dbReference type="PANTHER" id="PTHR33175">
    <property type="entry name" value="DNA-BINDING PROTEIN HU"/>
    <property type="match status" value="1"/>
</dbReference>
<comment type="similarity">
    <text evidence="1 4">Belongs to the bacterial histone-like protein family.</text>
</comment>
<evidence type="ECO:0000313" key="6">
    <source>
        <dbReference type="Proteomes" id="UP000078390"/>
    </source>
</evidence>
<dbReference type="PATRIC" id="fig|999894.6.peg.1173"/>
<keyword evidence="6" id="KW-1185">Reference proteome</keyword>
<dbReference type="Proteomes" id="UP000078390">
    <property type="component" value="Unassembled WGS sequence"/>
</dbReference>
<comment type="caution">
    <text evidence="5">The sequence shown here is derived from an EMBL/GenBank/DDBJ whole genome shotgun (WGS) entry which is preliminary data.</text>
</comment>
<sequence>MNKAELVSKMAEISGMTKASAEKALNAFIEAVGEALGKGEKVTLVGFGTFMVTKRAARKGRNPRTGEEIKIPARKIVKFKPGSNLESIVNKKK</sequence>
<dbReference type="OrthoDB" id="9804203at2"/>
<dbReference type="EMBL" id="LWLG01000007">
    <property type="protein sequence ID" value="OAQ20722.1"/>
    <property type="molecule type" value="Genomic_DNA"/>
</dbReference>
<dbReference type="CDD" id="cd13831">
    <property type="entry name" value="HU"/>
    <property type="match status" value="1"/>
</dbReference>
<dbReference type="PRINTS" id="PR01727">
    <property type="entry name" value="DNABINDINGHU"/>
</dbReference>
<evidence type="ECO:0000313" key="5">
    <source>
        <dbReference type="EMBL" id="OAQ20722.1"/>
    </source>
</evidence>
<evidence type="ECO:0000256" key="3">
    <source>
        <dbReference type="ARBA" id="ARBA00023125"/>
    </source>
</evidence>
<dbReference type="GO" id="GO:0030261">
    <property type="term" value="P:chromosome condensation"/>
    <property type="evidence" value="ECO:0007669"/>
    <property type="project" value="UniProtKB-KW"/>
</dbReference>
<dbReference type="SMART" id="SM00411">
    <property type="entry name" value="BHL"/>
    <property type="match status" value="1"/>
</dbReference>
<proteinExistence type="inferred from homology"/>
<accession>A0A179D5J1</accession>
<name>A0A179D5J1_9BACT</name>
<evidence type="ECO:0000256" key="1">
    <source>
        <dbReference type="ARBA" id="ARBA00010529"/>
    </source>
</evidence>
<reference evidence="5 6" key="1">
    <citation type="submission" date="2016-04" db="EMBL/GenBank/DDBJ databases">
        <title>Genome analysis of Thermosulfurimonas dismutans, the first thermophilic sulfur-disproportionating bacterium of the phylum Thermodesulfobacteria.</title>
        <authorList>
            <person name="Mardanov A.V."/>
            <person name="Beletsky A.V."/>
            <person name="Kadnikov V.V."/>
            <person name="Slobodkin A.I."/>
            <person name="Ravin N.V."/>
        </authorList>
    </citation>
    <scope>NUCLEOTIDE SEQUENCE [LARGE SCALE GENOMIC DNA]</scope>
    <source>
        <strain evidence="5 6">S95</strain>
    </source>
</reference>
<dbReference type="SUPFAM" id="SSF47729">
    <property type="entry name" value="IHF-like DNA-binding proteins"/>
    <property type="match status" value="1"/>
</dbReference>
<keyword evidence="3 5" id="KW-0238">DNA-binding</keyword>
<gene>
    <name evidence="5" type="ORF">TDIS_1178</name>
</gene>
<evidence type="ECO:0000256" key="2">
    <source>
        <dbReference type="ARBA" id="ARBA00023067"/>
    </source>
</evidence>
<keyword evidence="2" id="KW-0226">DNA condensation</keyword>
<dbReference type="GO" id="GO:0005829">
    <property type="term" value="C:cytosol"/>
    <property type="evidence" value="ECO:0007669"/>
    <property type="project" value="TreeGrafter"/>
</dbReference>
<protein>
    <submittedName>
        <fullName evidence="5">DNA-binding protein HBsu</fullName>
    </submittedName>
</protein>
<dbReference type="GO" id="GO:0003677">
    <property type="term" value="F:DNA binding"/>
    <property type="evidence" value="ECO:0007669"/>
    <property type="project" value="UniProtKB-KW"/>
</dbReference>
<dbReference type="InterPro" id="IPR020816">
    <property type="entry name" value="Histone-like_DNA-bd_CS"/>
</dbReference>
<evidence type="ECO:0000256" key="4">
    <source>
        <dbReference type="RuleBase" id="RU003939"/>
    </source>
</evidence>
<dbReference type="PROSITE" id="PS00045">
    <property type="entry name" value="HISTONE_LIKE"/>
    <property type="match status" value="1"/>
</dbReference>
<organism evidence="5 6">
    <name type="scientific">Thermosulfurimonas dismutans</name>
    <dbReference type="NCBI Taxonomy" id="999894"/>
    <lineage>
        <taxon>Bacteria</taxon>
        <taxon>Pseudomonadati</taxon>
        <taxon>Thermodesulfobacteriota</taxon>
        <taxon>Thermodesulfobacteria</taxon>
        <taxon>Thermodesulfobacteriales</taxon>
        <taxon>Thermodesulfobacteriaceae</taxon>
        <taxon>Thermosulfurimonas</taxon>
    </lineage>
</organism>
<dbReference type="Pfam" id="PF00216">
    <property type="entry name" value="Bac_DNA_binding"/>
    <property type="match status" value="1"/>
</dbReference>
<dbReference type="AlphaFoldDB" id="A0A179D5J1"/>
<dbReference type="STRING" id="999894.TDIS_1178"/>
<dbReference type="Gene3D" id="4.10.520.10">
    <property type="entry name" value="IHF-like DNA-binding proteins"/>
    <property type="match status" value="1"/>
</dbReference>
<dbReference type="PANTHER" id="PTHR33175:SF3">
    <property type="entry name" value="DNA-BINDING PROTEIN HU-BETA"/>
    <property type="match status" value="1"/>
</dbReference>
<dbReference type="InterPro" id="IPR000119">
    <property type="entry name" value="Hist_DNA-bd"/>
</dbReference>
<dbReference type="GO" id="GO:0030527">
    <property type="term" value="F:structural constituent of chromatin"/>
    <property type="evidence" value="ECO:0007669"/>
    <property type="project" value="InterPro"/>
</dbReference>
<dbReference type="InterPro" id="IPR010992">
    <property type="entry name" value="IHF-like_DNA-bd_dom_sf"/>
</dbReference>